<evidence type="ECO:0000313" key="2">
    <source>
        <dbReference type="EMBL" id="KAJ9577710.1"/>
    </source>
</evidence>
<dbReference type="AlphaFoldDB" id="A0AAD7ZC86"/>
<reference evidence="2" key="2">
    <citation type="submission" date="2023-05" db="EMBL/GenBank/DDBJ databases">
        <authorList>
            <person name="Fouks B."/>
        </authorList>
    </citation>
    <scope>NUCLEOTIDE SEQUENCE</scope>
    <source>
        <strain evidence="2">Stay&amp;Tobe</strain>
        <tissue evidence="2">Testes</tissue>
    </source>
</reference>
<evidence type="ECO:0000313" key="3">
    <source>
        <dbReference type="Proteomes" id="UP001233999"/>
    </source>
</evidence>
<evidence type="ECO:0000256" key="1">
    <source>
        <dbReference type="SAM" id="SignalP"/>
    </source>
</evidence>
<proteinExistence type="predicted"/>
<organism evidence="2 3">
    <name type="scientific">Diploptera punctata</name>
    <name type="common">Pacific beetle cockroach</name>
    <dbReference type="NCBI Taxonomy" id="6984"/>
    <lineage>
        <taxon>Eukaryota</taxon>
        <taxon>Metazoa</taxon>
        <taxon>Ecdysozoa</taxon>
        <taxon>Arthropoda</taxon>
        <taxon>Hexapoda</taxon>
        <taxon>Insecta</taxon>
        <taxon>Pterygota</taxon>
        <taxon>Neoptera</taxon>
        <taxon>Polyneoptera</taxon>
        <taxon>Dictyoptera</taxon>
        <taxon>Blattodea</taxon>
        <taxon>Blaberoidea</taxon>
        <taxon>Blaberidae</taxon>
        <taxon>Diplopterinae</taxon>
        <taxon>Diploptera</taxon>
    </lineage>
</organism>
<gene>
    <name evidence="2" type="ORF">L9F63_005703</name>
</gene>
<feature type="non-terminal residue" evidence="2">
    <location>
        <position position="135"/>
    </location>
</feature>
<feature type="signal peptide" evidence="1">
    <location>
        <begin position="1"/>
        <end position="21"/>
    </location>
</feature>
<dbReference type="Proteomes" id="UP001233999">
    <property type="component" value="Unassembled WGS sequence"/>
</dbReference>
<feature type="non-terminal residue" evidence="2">
    <location>
        <position position="1"/>
    </location>
</feature>
<comment type="caution">
    <text evidence="2">The sequence shown here is derived from an EMBL/GenBank/DDBJ whole genome shotgun (WGS) entry which is preliminary data.</text>
</comment>
<dbReference type="EMBL" id="JASPKZ010009349">
    <property type="protein sequence ID" value="KAJ9577710.1"/>
    <property type="molecule type" value="Genomic_DNA"/>
</dbReference>
<keyword evidence="3" id="KW-1185">Reference proteome</keyword>
<name>A0AAD7ZC86_DIPPU</name>
<protein>
    <recommendedName>
        <fullName evidence="4">Secreted protein</fullName>
    </recommendedName>
</protein>
<evidence type="ECO:0008006" key="4">
    <source>
        <dbReference type="Google" id="ProtNLM"/>
    </source>
</evidence>
<reference evidence="2" key="1">
    <citation type="journal article" date="2023" name="IScience">
        <title>Live-bearing cockroach genome reveals convergent evolutionary mechanisms linked to viviparity in insects and beyond.</title>
        <authorList>
            <person name="Fouks B."/>
            <person name="Harrison M.C."/>
            <person name="Mikhailova A.A."/>
            <person name="Marchal E."/>
            <person name="English S."/>
            <person name="Carruthers M."/>
            <person name="Jennings E.C."/>
            <person name="Chiamaka E.L."/>
            <person name="Frigard R.A."/>
            <person name="Pippel M."/>
            <person name="Attardo G.M."/>
            <person name="Benoit J.B."/>
            <person name="Bornberg-Bauer E."/>
            <person name="Tobe S.S."/>
        </authorList>
    </citation>
    <scope>NUCLEOTIDE SEQUENCE</scope>
    <source>
        <strain evidence="2">Stay&amp;Tobe</strain>
    </source>
</reference>
<keyword evidence="1" id="KW-0732">Signal</keyword>
<sequence length="135" mass="15917">SNASTIILFVVSASFPFPTVIFSTFPTVDGCNATLNSRLAASRSLAYEQIFSDCYHFQHSKVIKRSTSPSEHHDTNLIAESQIFRDNPIMLVMHIVNYNYNKHRKSFMLIAYKKYIYFRFKCFYKIKYIRLIYKF</sequence>
<accession>A0AAD7ZC86</accession>
<feature type="chain" id="PRO_5042241502" description="Secreted protein" evidence="1">
    <location>
        <begin position="22"/>
        <end position="135"/>
    </location>
</feature>